<dbReference type="AlphaFoldDB" id="M1UQS7"/>
<dbReference type="SUPFAM" id="SSF50978">
    <property type="entry name" value="WD40 repeat-like"/>
    <property type="match status" value="1"/>
</dbReference>
<dbReference type="GO" id="GO:0000423">
    <property type="term" value="P:mitophagy"/>
    <property type="evidence" value="ECO:0007669"/>
    <property type="project" value="TreeGrafter"/>
</dbReference>
<dbReference type="STRING" id="280699.M1UQS7"/>
<dbReference type="GO" id="GO:0080008">
    <property type="term" value="C:Cul4-RING E3 ubiquitin ligase complex"/>
    <property type="evidence" value="ECO:0007669"/>
    <property type="project" value="TreeGrafter"/>
</dbReference>
<dbReference type="EMBL" id="AP006490">
    <property type="protein sequence ID" value="BAM79881.1"/>
    <property type="molecule type" value="Genomic_DNA"/>
</dbReference>
<dbReference type="GeneID" id="16993608"/>
<evidence type="ECO:0000313" key="3">
    <source>
        <dbReference type="Proteomes" id="UP000007014"/>
    </source>
</evidence>
<evidence type="ECO:0000256" key="1">
    <source>
        <dbReference type="SAM" id="MobiDB-lite"/>
    </source>
</evidence>
<dbReference type="GO" id="GO:1990756">
    <property type="term" value="F:ubiquitin-like ligase-substrate adaptor activity"/>
    <property type="evidence" value="ECO:0007669"/>
    <property type="project" value="TreeGrafter"/>
</dbReference>
<dbReference type="InterPro" id="IPR015943">
    <property type="entry name" value="WD40/YVTN_repeat-like_dom_sf"/>
</dbReference>
<dbReference type="InterPro" id="IPR001680">
    <property type="entry name" value="WD40_rpt"/>
</dbReference>
<feature type="region of interest" description="Disordered" evidence="1">
    <location>
        <begin position="340"/>
        <end position="399"/>
    </location>
</feature>
<accession>M1UQS7</accession>
<dbReference type="HOGENOM" id="CLU_343681_0_0_1"/>
<feature type="region of interest" description="Disordered" evidence="1">
    <location>
        <begin position="238"/>
        <end position="265"/>
    </location>
</feature>
<dbReference type="PANTHER" id="PTHR22874:SF1">
    <property type="entry name" value="ACTIVATING MOLECULE IN BECN1-REGULATED AUTOPHAGY PROTEIN 1"/>
    <property type="match status" value="1"/>
</dbReference>
<dbReference type="RefSeq" id="XP_005536167.1">
    <property type="nucleotide sequence ID" value="XM_005536110.1"/>
</dbReference>
<dbReference type="Gene3D" id="2.130.10.10">
    <property type="entry name" value="YVTN repeat-like/Quinoprotein amine dehydrogenase"/>
    <property type="match status" value="1"/>
</dbReference>
<organism evidence="2 3">
    <name type="scientific">Cyanidioschyzon merolae (strain NIES-3377 / 10D)</name>
    <name type="common">Unicellular red alga</name>
    <dbReference type="NCBI Taxonomy" id="280699"/>
    <lineage>
        <taxon>Eukaryota</taxon>
        <taxon>Rhodophyta</taxon>
        <taxon>Bangiophyceae</taxon>
        <taxon>Cyanidiales</taxon>
        <taxon>Cyanidiaceae</taxon>
        <taxon>Cyanidioschyzon</taxon>
    </lineage>
</organism>
<feature type="compositionally biased region" description="Basic and acidic residues" evidence="1">
    <location>
        <begin position="245"/>
        <end position="257"/>
    </location>
</feature>
<gene>
    <name evidence="2" type="ORF">CYME_CMH231C</name>
</gene>
<reference evidence="2 3" key="2">
    <citation type="journal article" date="2007" name="BMC Biol.">
        <title>A 100%-complete sequence reveals unusually simple genomic features in the hot-spring red alga Cyanidioschyzon merolae.</title>
        <authorList>
            <person name="Nozaki H."/>
            <person name="Takano H."/>
            <person name="Misumi O."/>
            <person name="Terasawa K."/>
            <person name="Matsuzaki M."/>
            <person name="Maruyama S."/>
            <person name="Nishida K."/>
            <person name="Yagisawa F."/>
            <person name="Yoshida Y."/>
            <person name="Fujiwara T."/>
            <person name="Takio S."/>
            <person name="Tamura K."/>
            <person name="Chung S.J."/>
            <person name="Nakamura S."/>
            <person name="Kuroiwa H."/>
            <person name="Tanaka K."/>
            <person name="Sato N."/>
            <person name="Kuroiwa T."/>
        </authorList>
    </citation>
    <scope>NUCLEOTIDE SEQUENCE [LARGE SCALE GENOMIC DNA]</scope>
    <source>
        <strain evidence="2 3">10D</strain>
    </source>
</reference>
<keyword evidence="3" id="KW-1185">Reference proteome</keyword>
<dbReference type="Gramene" id="CMH231CT">
    <property type="protein sequence ID" value="CMH231CT"/>
    <property type="gene ID" value="CMH231C"/>
</dbReference>
<protein>
    <submittedName>
        <fullName evidence="2">Uncharacterized protein</fullName>
    </submittedName>
</protein>
<dbReference type="eggNOG" id="KOG0266">
    <property type="taxonomic scope" value="Eukaryota"/>
</dbReference>
<proteinExistence type="predicted"/>
<dbReference type="PANTHER" id="PTHR22874">
    <property type="entry name" value="ACTIVATING MOLECULE IN BECN1-REGULATED AUTOPHAGY PROTEIN 1"/>
    <property type="match status" value="1"/>
</dbReference>
<dbReference type="Proteomes" id="UP000007014">
    <property type="component" value="Chromosome 8"/>
</dbReference>
<dbReference type="InterPro" id="IPR036322">
    <property type="entry name" value="WD40_repeat_dom_sf"/>
</dbReference>
<evidence type="ECO:0000313" key="2">
    <source>
        <dbReference type="EMBL" id="BAM79881.1"/>
    </source>
</evidence>
<dbReference type="SMART" id="SM00320">
    <property type="entry name" value="WD40"/>
    <property type="match status" value="3"/>
</dbReference>
<dbReference type="KEGG" id="cme:CYME_CMH231C"/>
<feature type="region of interest" description="Disordered" evidence="1">
    <location>
        <begin position="564"/>
        <end position="610"/>
    </location>
</feature>
<dbReference type="InterPro" id="IPR052596">
    <property type="entry name" value="AMBRA1_autophagy"/>
</dbReference>
<reference evidence="2 3" key="1">
    <citation type="journal article" date="2004" name="Nature">
        <title>Genome sequence of the ultrasmall unicellular red alga Cyanidioschyzon merolae 10D.</title>
        <authorList>
            <person name="Matsuzaki M."/>
            <person name="Misumi O."/>
            <person name="Shin-i T."/>
            <person name="Maruyama S."/>
            <person name="Takahara M."/>
            <person name="Miyagishima S."/>
            <person name="Mori T."/>
            <person name="Nishida K."/>
            <person name="Yagisawa F."/>
            <person name="Nishida K."/>
            <person name="Yoshida Y."/>
            <person name="Nishimura Y."/>
            <person name="Nakao S."/>
            <person name="Kobayashi T."/>
            <person name="Momoyama Y."/>
            <person name="Higashiyama T."/>
            <person name="Minoda A."/>
            <person name="Sano M."/>
            <person name="Nomoto H."/>
            <person name="Oishi K."/>
            <person name="Hayashi H."/>
            <person name="Ohta F."/>
            <person name="Nishizaka S."/>
            <person name="Haga S."/>
            <person name="Miura S."/>
            <person name="Morishita T."/>
            <person name="Kabeya Y."/>
            <person name="Terasawa K."/>
            <person name="Suzuki Y."/>
            <person name="Ishii Y."/>
            <person name="Asakawa S."/>
            <person name="Takano H."/>
            <person name="Ohta N."/>
            <person name="Kuroiwa H."/>
            <person name="Tanaka K."/>
            <person name="Shimizu N."/>
            <person name="Sugano S."/>
            <person name="Sato N."/>
            <person name="Nozaki H."/>
            <person name="Ogasawara N."/>
            <person name="Kohara Y."/>
            <person name="Kuroiwa T."/>
        </authorList>
    </citation>
    <scope>NUCLEOTIDE SEQUENCE [LARGE SCALE GENOMIC DNA]</scope>
    <source>
        <strain evidence="2 3">10D</strain>
    </source>
</reference>
<name>M1UQS7_CYAM1</name>
<dbReference type="OrthoDB" id="6363363at2759"/>
<dbReference type="GO" id="GO:0000045">
    <property type="term" value="P:autophagosome assembly"/>
    <property type="evidence" value="ECO:0007669"/>
    <property type="project" value="TreeGrafter"/>
</dbReference>
<sequence>MLTTWTEHREVEFRPAKRVCNELHLTPPSKAAPDTREHALNWERFLLQKRLQRRIRIATNRHGAEHVRSTIALSLSADGTRLASTHGDHVVRTYRIRRGETENARPESSQVRELCQDTGCSFSLELSAELYGHPRTPWSVHFHPRDSDLMVSGCLGGHCYVWYRDQCVARYTVSEQHPENFAFFPEYGPSSISCVVFDPSGEVVIIAARRSLFFWQWRRTLWSRTLLRTMTRPMIGAGTAATREPSPRHALYGDRGRRSAAAGQTTNTNRVLVGASTYSAGREAHIHTRTALEDRVTRGDTRASSVATASTLDTAASFDTIGAGRSGALAGDAASFQTSLGSASRFPWPPDRERQRQAVGSSSVAGIVGTRRARHASRQIQNARSNENADEADLSAQHPMDMQRVTAGRPERHPAESTDETLVEDSQQRSACYYLGVPIHLVNALAGASILLVGTRSPVLSTEQEAELFRVAAAPFTLDIQLYQLREEPLRYIDSAPNSSSNGDVGGSGYGFQRSRSTPVCNTLCPGVLIGKIPQVVAYNEAGISVSTDGRYLLVCILQSQLRRPPPHCPSDSHASSLHSGTERSAPRSHGAGVPRSAVRSPVPDTAHAPAGLESRNVWVRAAQERVPSGGASTFVAHIVIYEILPVSAVSGQARKSPVLDSCFLTSIDGAVSSVELRERARMPLDACHTRALTNLRFVPSPNTGFGKVSPDRDRIYFLAGYSYRESMTHSETLEAAEMRPILDLFEADLRTGSMHCLRSIPAARPHAGIAPGDASTALDWRSFEEVDGINCALFLPMYSANYPQLVQGIVYGTQRGDIYALVD</sequence>
<dbReference type="Pfam" id="PF00400">
    <property type="entry name" value="WD40"/>
    <property type="match status" value="1"/>
</dbReference>